<evidence type="ECO:0000256" key="2">
    <source>
        <dbReference type="SAM" id="SignalP"/>
    </source>
</evidence>
<keyword evidence="1" id="KW-1133">Transmembrane helix</keyword>
<dbReference type="EMBL" id="JAAZQD010000004">
    <property type="protein sequence ID" value="NKZ39591.1"/>
    <property type="molecule type" value="Genomic_DNA"/>
</dbReference>
<dbReference type="RefSeq" id="WP_168609546.1">
    <property type="nucleotide sequence ID" value="NZ_JAAZQD010000004.1"/>
</dbReference>
<keyword evidence="1" id="KW-0472">Membrane</keyword>
<gene>
    <name evidence="3" type="ORF">HF690_11590</name>
</gene>
<name>A0A846ZQ68_9GAMM</name>
<feature type="transmembrane region" description="Helical" evidence="1">
    <location>
        <begin position="145"/>
        <end position="168"/>
    </location>
</feature>
<reference evidence="3 4" key="1">
    <citation type="journal article" date="2017" name="Int. J. Syst. Evol. Microbiol.">
        <title>Oleiagrimonas citrea sp. nov., a marine bacterium isolated from tidal flat sediment and emended description of the genus Oleiagrimonas Fang et al. 2015 and Oleiagrimonas soli.</title>
        <authorList>
            <person name="Yang S.H."/>
            <person name="Seo H.S."/>
            <person name="Seong C.N."/>
            <person name="Kwon K.K."/>
        </authorList>
    </citation>
    <scope>NUCLEOTIDE SEQUENCE [LARGE SCALE GENOMIC DNA]</scope>
    <source>
        <strain evidence="3 4">MEBiC09124</strain>
    </source>
</reference>
<evidence type="ECO:0000256" key="1">
    <source>
        <dbReference type="SAM" id="Phobius"/>
    </source>
</evidence>
<comment type="caution">
    <text evidence="3">The sequence shown here is derived from an EMBL/GenBank/DDBJ whole genome shotgun (WGS) entry which is preliminary data.</text>
</comment>
<evidence type="ECO:0000313" key="4">
    <source>
        <dbReference type="Proteomes" id="UP000541636"/>
    </source>
</evidence>
<feature type="signal peptide" evidence="2">
    <location>
        <begin position="1"/>
        <end position="20"/>
    </location>
</feature>
<feature type="chain" id="PRO_5032947965" description="Lipoprotein" evidence="2">
    <location>
        <begin position="21"/>
        <end position="177"/>
    </location>
</feature>
<proteinExistence type="predicted"/>
<keyword evidence="1" id="KW-0812">Transmembrane</keyword>
<evidence type="ECO:0008006" key="5">
    <source>
        <dbReference type="Google" id="ProtNLM"/>
    </source>
</evidence>
<keyword evidence="2" id="KW-0732">Signal</keyword>
<organism evidence="3 4">
    <name type="scientific">Oleiagrimonas citrea</name>
    <dbReference type="NCBI Taxonomy" id="1665687"/>
    <lineage>
        <taxon>Bacteria</taxon>
        <taxon>Pseudomonadati</taxon>
        <taxon>Pseudomonadota</taxon>
        <taxon>Gammaproteobacteria</taxon>
        <taxon>Lysobacterales</taxon>
        <taxon>Rhodanobacteraceae</taxon>
        <taxon>Oleiagrimonas</taxon>
    </lineage>
</organism>
<evidence type="ECO:0000313" key="3">
    <source>
        <dbReference type="EMBL" id="NKZ39591.1"/>
    </source>
</evidence>
<dbReference type="AlphaFoldDB" id="A0A846ZQ68"/>
<sequence length="177" mass="19491">MKLSRIARLALLALCLGACSACSMQKLAERITPDGDLALVHALFKDLHAGHTDAARAHFDAKNAPSDKTLATLTALLAETPKPQLVGANVTKQNSDPWQTTLTYQFGRGEHVHVLILHIDGAEGHRRINTLHIGTGSDMHGLMRIATWFFSGLLVVLAAVVMLVIWLVRRNQRKYKR</sequence>
<accession>A0A846ZQ68</accession>
<dbReference type="Proteomes" id="UP000541636">
    <property type="component" value="Unassembled WGS sequence"/>
</dbReference>
<keyword evidence="4" id="KW-1185">Reference proteome</keyword>
<protein>
    <recommendedName>
        <fullName evidence="5">Lipoprotein</fullName>
    </recommendedName>
</protein>